<comment type="subcellular location">
    <subcellularLocation>
        <location evidence="1">Membrane</location>
        <topology evidence="1">Multi-pass membrane protein</topology>
    </subcellularLocation>
</comment>
<dbReference type="InterPro" id="IPR000620">
    <property type="entry name" value="EamA_dom"/>
</dbReference>
<accession>A0A0P9F9L0</accession>
<keyword evidence="3 6" id="KW-0812">Transmembrane</keyword>
<dbReference type="InterPro" id="IPR050638">
    <property type="entry name" value="AA-Vitamin_Transporters"/>
</dbReference>
<evidence type="ECO:0000256" key="2">
    <source>
        <dbReference type="ARBA" id="ARBA00007362"/>
    </source>
</evidence>
<evidence type="ECO:0000259" key="7">
    <source>
        <dbReference type="Pfam" id="PF00892"/>
    </source>
</evidence>
<dbReference type="GO" id="GO:0016020">
    <property type="term" value="C:membrane"/>
    <property type="evidence" value="ECO:0007669"/>
    <property type="project" value="UniProtKB-SubCell"/>
</dbReference>
<proteinExistence type="inferred from homology"/>
<feature type="transmembrane region" description="Helical" evidence="6">
    <location>
        <begin position="268"/>
        <end position="286"/>
    </location>
</feature>
<organism evidence="8 9">
    <name type="scientific">Kouleothrix aurantiaca</name>
    <dbReference type="NCBI Taxonomy" id="186479"/>
    <lineage>
        <taxon>Bacteria</taxon>
        <taxon>Bacillati</taxon>
        <taxon>Chloroflexota</taxon>
        <taxon>Chloroflexia</taxon>
        <taxon>Chloroflexales</taxon>
        <taxon>Roseiflexineae</taxon>
        <taxon>Roseiflexaceae</taxon>
        <taxon>Kouleothrix</taxon>
    </lineage>
</organism>
<feature type="transmembrane region" description="Helical" evidence="6">
    <location>
        <begin position="62"/>
        <end position="84"/>
    </location>
</feature>
<feature type="transmembrane region" description="Helical" evidence="6">
    <location>
        <begin position="33"/>
        <end position="55"/>
    </location>
</feature>
<keyword evidence="9" id="KW-1185">Reference proteome</keyword>
<keyword evidence="4 6" id="KW-1133">Transmembrane helix</keyword>
<feature type="domain" description="EamA" evidence="7">
    <location>
        <begin position="9"/>
        <end position="135"/>
    </location>
</feature>
<evidence type="ECO:0000256" key="5">
    <source>
        <dbReference type="ARBA" id="ARBA00023136"/>
    </source>
</evidence>
<evidence type="ECO:0000256" key="4">
    <source>
        <dbReference type="ARBA" id="ARBA00022989"/>
    </source>
</evidence>
<dbReference type="AlphaFoldDB" id="A0A0P9F9L0"/>
<evidence type="ECO:0000256" key="1">
    <source>
        <dbReference type="ARBA" id="ARBA00004141"/>
    </source>
</evidence>
<feature type="transmembrane region" description="Helical" evidence="6">
    <location>
        <begin position="121"/>
        <end position="140"/>
    </location>
</feature>
<name>A0A0P9F9L0_9CHLR</name>
<feature type="transmembrane region" description="Helical" evidence="6">
    <location>
        <begin position="246"/>
        <end position="262"/>
    </location>
</feature>
<keyword evidence="5 6" id="KW-0472">Membrane</keyword>
<dbReference type="EMBL" id="LJCR01002168">
    <property type="protein sequence ID" value="KPV49142.1"/>
    <property type="molecule type" value="Genomic_DNA"/>
</dbReference>
<evidence type="ECO:0000313" key="9">
    <source>
        <dbReference type="Proteomes" id="UP000050509"/>
    </source>
</evidence>
<dbReference type="Proteomes" id="UP000050509">
    <property type="component" value="Unassembled WGS sequence"/>
</dbReference>
<feature type="transmembrane region" description="Helical" evidence="6">
    <location>
        <begin position="181"/>
        <end position="201"/>
    </location>
</feature>
<feature type="transmembrane region" description="Helical" evidence="6">
    <location>
        <begin position="152"/>
        <end position="169"/>
    </location>
</feature>
<dbReference type="PANTHER" id="PTHR32322">
    <property type="entry name" value="INNER MEMBRANE TRANSPORTER"/>
    <property type="match status" value="1"/>
</dbReference>
<feature type="domain" description="EamA" evidence="7">
    <location>
        <begin position="153"/>
        <end position="285"/>
    </location>
</feature>
<feature type="transmembrane region" description="Helical" evidence="6">
    <location>
        <begin position="90"/>
        <end position="112"/>
    </location>
</feature>
<evidence type="ECO:0000256" key="3">
    <source>
        <dbReference type="ARBA" id="ARBA00022692"/>
    </source>
</evidence>
<evidence type="ECO:0000313" key="8">
    <source>
        <dbReference type="EMBL" id="KPV49142.1"/>
    </source>
</evidence>
<gene>
    <name evidence="8" type="ORF">SE17_34290</name>
</gene>
<feature type="transmembrane region" description="Helical" evidence="6">
    <location>
        <begin position="207"/>
        <end position="234"/>
    </location>
</feature>
<protein>
    <recommendedName>
        <fullName evidence="7">EamA domain-containing protein</fullName>
    </recommendedName>
</protein>
<evidence type="ECO:0000256" key="6">
    <source>
        <dbReference type="SAM" id="Phobius"/>
    </source>
</evidence>
<dbReference type="SUPFAM" id="SSF103481">
    <property type="entry name" value="Multidrug resistance efflux transporter EmrE"/>
    <property type="match status" value="2"/>
</dbReference>
<dbReference type="Pfam" id="PF00892">
    <property type="entry name" value="EamA"/>
    <property type="match status" value="2"/>
</dbReference>
<comment type="similarity">
    <text evidence="2">Belongs to the EamA transporter family.</text>
</comment>
<feature type="non-terminal residue" evidence="8">
    <location>
        <position position="294"/>
    </location>
</feature>
<dbReference type="PANTHER" id="PTHR32322:SF2">
    <property type="entry name" value="EAMA DOMAIN-CONTAINING PROTEIN"/>
    <property type="match status" value="1"/>
</dbReference>
<sequence length="294" mass="30922">MAGLAPAVFVLLWSTGFIGAKFGLPYAEPFTLLLLRFSLAAALLVGLALALGATWPRSPLQIFHVVVSGLLLHAVYIGGVFEAIRLGMPAGVTSLVVGLQPILTAIIAQALLRERVAARQWLGLLLGFAGVGLVVGEKLLDGATAQSISAEGMAIATVALLGTTLGTLYQRRFCTEVPLTSGSAIQYLATTAVMLVLALSLESMRVVWSATLIATVAWLVLALSLGAILLLFWLIRQNAASRVASLFYLVPPLTALEAFLLFNERLGLLALGGMALAVAGVALVLAPRKWQVRV</sequence>
<comment type="caution">
    <text evidence="8">The sequence shown here is derived from an EMBL/GenBank/DDBJ whole genome shotgun (WGS) entry which is preliminary data.</text>
</comment>
<dbReference type="InterPro" id="IPR037185">
    <property type="entry name" value="EmrE-like"/>
</dbReference>
<reference evidence="8 9" key="1">
    <citation type="submission" date="2015-09" db="EMBL/GenBank/DDBJ databases">
        <title>Draft genome sequence of Kouleothrix aurantiaca JCM 19913.</title>
        <authorList>
            <person name="Hemp J."/>
        </authorList>
    </citation>
    <scope>NUCLEOTIDE SEQUENCE [LARGE SCALE GENOMIC DNA]</scope>
    <source>
        <strain evidence="8 9">COM-B</strain>
    </source>
</reference>